<organism evidence="2 3">
    <name type="scientific">Rhizophagus clarus</name>
    <dbReference type="NCBI Taxonomy" id="94130"/>
    <lineage>
        <taxon>Eukaryota</taxon>
        <taxon>Fungi</taxon>
        <taxon>Fungi incertae sedis</taxon>
        <taxon>Mucoromycota</taxon>
        <taxon>Glomeromycotina</taxon>
        <taxon>Glomeromycetes</taxon>
        <taxon>Glomerales</taxon>
        <taxon>Glomeraceae</taxon>
        <taxon>Rhizophagus</taxon>
    </lineage>
</organism>
<dbReference type="STRING" id="94130.A0A2Z6R9Y9"/>
<feature type="compositionally biased region" description="Low complexity" evidence="1">
    <location>
        <begin position="31"/>
        <end position="42"/>
    </location>
</feature>
<dbReference type="EMBL" id="BEXD01000696">
    <property type="protein sequence ID" value="GBB89536.1"/>
    <property type="molecule type" value="Genomic_DNA"/>
</dbReference>
<evidence type="ECO:0000313" key="2">
    <source>
        <dbReference type="EMBL" id="GBB89536.1"/>
    </source>
</evidence>
<evidence type="ECO:0000256" key="1">
    <source>
        <dbReference type="SAM" id="MobiDB-lite"/>
    </source>
</evidence>
<feature type="compositionally biased region" description="Polar residues" evidence="1">
    <location>
        <begin position="1"/>
        <end position="21"/>
    </location>
</feature>
<evidence type="ECO:0000313" key="3">
    <source>
        <dbReference type="Proteomes" id="UP000247702"/>
    </source>
</evidence>
<evidence type="ECO:0008006" key="4">
    <source>
        <dbReference type="Google" id="ProtNLM"/>
    </source>
</evidence>
<sequence length="578" mass="62936">MSSCNSQNVTQQGGSLPNTNSRRAHRYNKRNNNNNSDNSSSDGKGAAQQKRTRTHSENTMDEDFITDTAADVGVDGLSSPPKENNTVSTSLSSFPNSAAASSAPRNDASTSLNASMHARTTTSASLPNASPDKVMADDSPVDQIPIPSPTFSFDRNDYQAAAAPNSAPKTLKNFPTNKALIDAVNNTFLEMKNAKVQQARIVYDSAQSIAWFDFQWAVYCFSTCLRVTPCHYTVDQKSSHRAFVATLTQLPPNTKDIDLAPLIRELSAKAVNIPLSLNSYKPKRWAYITFPSQELMDTAMEQLIDYQGKTRDRNPVAALKERFHVGQPSQPKNTSRSRSHSRLRSKGPDNSRPSQHQQSSSAQSKVNIPNNQQNRSKSNDKCDHSVSFSSALRTPPLSSARNQPPSLSPQDASEILSLLKTLQQDMANVRDRITALELNDQHMTRIERHISLHPLPSVQPTATHSSDMNIDQPDVSRPPLAQESPLIVPHSRPLNPLLPDFVPSTSHVVPASTSSLAAVTPSAPIPSLQHASTEIQAINEKHSAIESKMDMLVASISGFIGSINTSTTSNLADTASSK</sequence>
<dbReference type="AlphaFoldDB" id="A0A2Z6R9Y9"/>
<accession>A0A2Z6R9Y9</accession>
<feature type="compositionally biased region" description="Polar residues" evidence="1">
    <location>
        <begin position="386"/>
        <end position="410"/>
    </location>
</feature>
<feature type="region of interest" description="Disordered" evidence="1">
    <location>
        <begin position="321"/>
        <end position="410"/>
    </location>
</feature>
<keyword evidence="3" id="KW-1185">Reference proteome</keyword>
<feature type="region of interest" description="Disordered" evidence="1">
    <location>
        <begin position="456"/>
        <end position="486"/>
    </location>
</feature>
<protein>
    <recommendedName>
        <fullName evidence="4">RRM domain-containing protein</fullName>
    </recommendedName>
</protein>
<feature type="compositionally biased region" description="Basic residues" evidence="1">
    <location>
        <begin position="335"/>
        <end position="345"/>
    </location>
</feature>
<comment type="caution">
    <text evidence="2">The sequence shown here is derived from an EMBL/GenBank/DDBJ whole genome shotgun (WGS) entry which is preliminary data.</text>
</comment>
<feature type="compositionally biased region" description="Polar residues" evidence="1">
    <location>
        <begin position="365"/>
        <end position="376"/>
    </location>
</feature>
<name>A0A2Z6R9Y9_9GLOM</name>
<proteinExistence type="predicted"/>
<feature type="compositionally biased region" description="Low complexity" evidence="1">
    <location>
        <begin position="351"/>
        <end position="364"/>
    </location>
</feature>
<dbReference type="Proteomes" id="UP000247702">
    <property type="component" value="Unassembled WGS sequence"/>
</dbReference>
<feature type="compositionally biased region" description="Polar residues" evidence="1">
    <location>
        <begin position="458"/>
        <end position="469"/>
    </location>
</feature>
<feature type="region of interest" description="Disordered" evidence="1">
    <location>
        <begin position="1"/>
        <end position="138"/>
    </location>
</feature>
<reference evidence="2 3" key="1">
    <citation type="submission" date="2017-11" db="EMBL/GenBank/DDBJ databases">
        <title>The genome of Rhizophagus clarus HR1 reveals common genetic basis of auxotrophy among arbuscular mycorrhizal fungi.</title>
        <authorList>
            <person name="Kobayashi Y."/>
        </authorList>
    </citation>
    <scope>NUCLEOTIDE SEQUENCE [LARGE SCALE GENOMIC DNA]</scope>
    <source>
        <strain evidence="2 3">HR1</strain>
    </source>
</reference>
<gene>
    <name evidence="2" type="ORF">RclHR1_16240005</name>
</gene>
<feature type="compositionally biased region" description="Polar residues" evidence="1">
    <location>
        <begin position="110"/>
        <end position="128"/>
    </location>
</feature>
<feature type="compositionally biased region" description="Low complexity" evidence="1">
    <location>
        <begin position="90"/>
        <end position="109"/>
    </location>
</feature>